<evidence type="ECO:0000313" key="12">
    <source>
        <dbReference type="Proteomes" id="UP000093954"/>
    </source>
</evidence>
<evidence type="ECO:0000256" key="4">
    <source>
        <dbReference type="ARBA" id="ARBA00022538"/>
    </source>
</evidence>
<dbReference type="PATRIC" id="fig|1353534.3.peg.461"/>
<feature type="transmembrane region" description="Helical" evidence="10">
    <location>
        <begin position="133"/>
        <end position="154"/>
    </location>
</feature>
<evidence type="ECO:0000256" key="3">
    <source>
        <dbReference type="ARBA" id="ARBA00022475"/>
    </source>
</evidence>
<keyword evidence="8" id="KW-0406">Ion transport</keyword>
<evidence type="ECO:0000313" key="11">
    <source>
        <dbReference type="EMBL" id="OBR96577.1"/>
    </source>
</evidence>
<comment type="caution">
    <text evidence="11">The sequence shown here is derived from an EMBL/GenBank/DDBJ whole genome shotgun (WGS) entry which is preliminary data.</text>
</comment>
<keyword evidence="4" id="KW-0633">Potassium transport</keyword>
<dbReference type="PANTHER" id="PTHR32024:SF1">
    <property type="entry name" value="KTR SYSTEM POTASSIUM UPTAKE PROTEIN B"/>
    <property type="match status" value="1"/>
</dbReference>
<evidence type="ECO:0000256" key="10">
    <source>
        <dbReference type="SAM" id="Phobius"/>
    </source>
</evidence>
<feature type="transmembrane region" description="Helical" evidence="10">
    <location>
        <begin position="79"/>
        <end position="103"/>
    </location>
</feature>
<evidence type="ECO:0000256" key="8">
    <source>
        <dbReference type="ARBA" id="ARBA00023065"/>
    </source>
</evidence>
<evidence type="ECO:0000256" key="2">
    <source>
        <dbReference type="ARBA" id="ARBA00022448"/>
    </source>
</evidence>
<feature type="transmembrane region" description="Helical" evidence="10">
    <location>
        <begin position="16"/>
        <end position="36"/>
    </location>
</feature>
<keyword evidence="9 10" id="KW-0472">Membrane</keyword>
<keyword evidence="6" id="KW-0630">Potassium</keyword>
<proteinExistence type="predicted"/>
<dbReference type="InterPro" id="IPR003445">
    <property type="entry name" value="Cat_transpt"/>
</dbReference>
<reference evidence="11 12" key="1">
    <citation type="journal article" date="2012" name="Front. Microbiol.">
        <title>Draft Genome Sequence of the Virulent Strain 01-B526 of the Fish Pathogen Aeromonas salmonicida.</title>
        <authorList>
            <person name="Charette S.J."/>
            <person name="Brochu F."/>
            <person name="Boyle B."/>
            <person name="Filion G."/>
            <person name="Tanaka K.H."/>
            <person name="Derome N."/>
        </authorList>
    </citation>
    <scope>NUCLEOTIDE SEQUENCE [LARGE SCALE GENOMIC DNA]</scope>
    <source>
        <strain evidence="11 12">P11</strain>
    </source>
</reference>
<keyword evidence="2" id="KW-0813">Transport</keyword>
<sequence length="453" mass="49530">MKTKNKFCKLFKINEIQTLVLGFLIIILFGTVLLHLPISSTNRSYTSFIDSLFVSTSATCVTGLVTVDTGNHWSYFGKVVIMILIQVGGLGFMSFSTLFALIIGRKITLKERMIIHESLNSFNLQGLVKMSKYILIFTFLIEFIGAVILSIQFIPEFGFIKGLFFSVFHSISAFCNAGIDLFGDGKSLTPYSNNYLVIFTISSLIIIGGLGFYVWQELWSIFYSSKRVKLSLHSKVVLITTCILIVSGTVLFFIFERNNTATIGNMSTKNKILSCVFASITPRTAGFNSISLADINGNSKLLTMILMFIGGSPGSTAGGIKTTTLAIIILTVLSIISGRENTEICNRTIDKNTVYKSLVVLSIGIIIVFVSSIMLSITESGTTMENILFESVSAFGTVGLSLGITPNLTPFGKFVISMVMFLGRLGGLTIILSIVKRTTPNSIKYPKGRILIG</sequence>
<feature type="transmembrane region" description="Helical" evidence="10">
    <location>
        <begin position="318"/>
        <end position="337"/>
    </location>
</feature>
<evidence type="ECO:0000256" key="7">
    <source>
        <dbReference type="ARBA" id="ARBA00022989"/>
    </source>
</evidence>
<evidence type="ECO:0000256" key="9">
    <source>
        <dbReference type="ARBA" id="ARBA00023136"/>
    </source>
</evidence>
<feature type="transmembrane region" description="Helical" evidence="10">
    <location>
        <begin position="236"/>
        <end position="255"/>
    </location>
</feature>
<keyword evidence="3" id="KW-1003">Cell membrane</keyword>
<keyword evidence="7 10" id="KW-1133">Transmembrane helix</keyword>
<dbReference type="InterPro" id="IPR004772">
    <property type="entry name" value="TrkH"/>
</dbReference>
<protein>
    <submittedName>
        <fullName evidence="11">Ktr system potassium uptake protein B</fullName>
    </submittedName>
</protein>
<evidence type="ECO:0000256" key="5">
    <source>
        <dbReference type="ARBA" id="ARBA00022692"/>
    </source>
</evidence>
<dbReference type="AlphaFoldDB" id="A0A1A6B2R5"/>
<keyword evidence="5 10" id="KW-0812">Transmembrane</keyword>
<dbReference type="GO" id="GO:0015379">
    <property type="term" value="F:potassium:chloride symporter activity"/>
    <property type="evidence" value="ECO:0007669"/>
    <property type="project" value="InterPro"/>
</dbReference>
<dbReference type="Pfam" id="PF02386">
    <property type="entry name" value="TrkH"/>
    <property type="match status" value="1"/>
</dbReference>
<organism evidence="11 12">
    <name type="scientific">Clostridium ragsdalei P11</name>
    <dbReference type="NCBI Taxonomy" id="1353534"/>
    <lineage>
        <taxon>Bacteria</taxon>
        <taxon>Bacillati</taxon>
        <taxon>Bacillota</taxon>
        <taxon>Clostridia</taxon>
        <taxon>Eubacteriales</taxon>
        <taxon>Clostridiaceae</taxon>
        <taxon>Clostridium</taxon>
    </lineage>
</organism>
<feature type="transmembrane region" description="Helical" evidence="10">
    <location>
        <begin position="195"/>
        <end position="216"/>
    </location>
</feature>
<comment type="subcellular location">
    <subcellularLocation>
        <location evidence="1">Cell membrane</location>
        <topology evidence="1">Multi-pass membrane protein</topology>
    </subcellularLocation>
</comment>
<dbReference type="PANTHER" id="PTHR32024">
    <property type="entry name" value="TRK SYSTEM POTASSIUM UPTAKE PROTEIN TRKG-RELATED"/>
    <property type="match status" value="1"/>
</dbReference>
<dbReference type="Proteomes" id="UP000093954">
    <property type="component" value="Unassembled WGS sequence"/>
</dbReference>
<dbReference type="GO" id="GO:0005886">
    <property type="term" value="C:plasma membrane"/>
    <property type="evidence" value="ECO:0007669"/>
    <property type="project" value="UniProtKB-SubCell"/>
</dbReference>
<accession>A0A1A6B2R5</accession>
<gene>
    <name evidence="11" type="primary">ktrB</name>
    <name evidence="11" type="ORF">CLRAG_04470</name>
</gene>
<evidence type="ECO:0000256" key="1">
    <source>
        <dbReference type="ARBA" id="ARBA00004651"/>
    </source>
</evidence>
<feature type="transmembrane region" description="Helical" evidence="10">
    <location>
        <begin position="357"/>
        <end position="375"/>
    </location>
</feature>
<evidence type="ECO:0000256" key="6">
    <source>
        <dbReference type="ARBA" id="ARBA00022958"/>
    </source>
</evidence>
<dbReference type="EMBL" id="LROS01000004">
    <property type="protein sequence ID" value="OBR96577.1"/>
    <property type="molecule type" value="Genomic_DNA"/>
</dbReference>
<dbReference type="NCBIfam" id="TIGR00933">
    <property type="entry name" value="2a38"/>
    <property type="match status" value="1"/>
</dbReference>
<feature type="transmembrane region" description="Helical" evidence="10">
    <location>
        <begin position="414"/>
        <end position="435"/>
    </location>
</feature>
<name>A0A1A6B2R5_9CLOT</name>
<keyword evidence="12" id="KW-1185">Reference proteome</keyword>